<dbReference type="RefSeq" id="WP_340524758.1">
    <property type="nucleotide sequence ID" value="NZ_FMSH01000173.1"/>
</dbReference>
<accession>A0A1K0IES7</accession>
<evidence type="ECO:0000313" key="2">
    <source>
        <dbReference type="EMBL" id="SCU75843.1"/>
    </source>
</evidence>
<dbReference type="PANTHER" id="PTHR43267:SF1">
    <property type="entry name" value="TRNA THREONYLCARBAMOYLADENOSINE DEHYDRATASE"/>
    <property type="match status" value="1"/>
</dbReference>
<dbReference type="Pfam" id="PF00899">
    <property type="entry name" value="ThiF"/>
    <property type="match status" value="1"/>
</dbReference>
<dbReference type="InterPro" id="IPR035985">
    <property type="entry name" value="Ubiquitin-activating_enz"/>
</dbReference>
<dbReference type="CDD" id="cd01483">
    <property type="entry name" value="E1_enzyme_family"/>
    <property type="match status" value="1"/>
</dbReference>
<dbReference type="InterPro" id="IPR000594">
    <property type="entry name" value="ThiF_NAD_FAD-bd"/>
</dbReference>
<dbReference type="GO" id="GO:0061503">
    <property type="term" value="F:tRNA threonylcarbamoyladenosine dehydratase"/>
    <property type="evidence" value="ECO:0007669"/>
    <property type="project" value="TreeGrafter"/>
</dbReference>
<dbReference type="PANTHER" id="PTHR43267">
    <property type="entry name" value="TRNA THREONYLCARBAMOYLADENOSINE DEHYDRATASE"/>
    <property type="match status" value="1"/>
</dbReference>
<organism evidence="2">
    <name type="scientific">Cupriavidus necator</name>
    <name type="common">Alcaligenes eutrophus</name>
    <name type="synonym">Ralstonia eutropha</name>
    <dbReference type="NCBI Taxonomy" id="106590"/>
    <lineage>
        <taxon>Bacteria</taxon>
        <taxon>Pseudomonadati</taxon>
        <taxon>Pseudomonadota</taxon>
        <taxon>Betaproteobacteria</taxon>
        <taxon>Burkholderiales</taxon>
        <taxon>Burkholderiaceae</taxon>
        <taxon>Cupriavidus</taxon>
    </lineage>
</organism>
<dbReference type="GO" id="GO:0008641">
    <property type="term" value="F:ubiquitin-like modifier activating enzyme activity"/>
    <property type="evidence" value="ECO:0007669"/>
    <property type="project" value="InterPro"/>
</dbReference>
<evidence type="ECO:0000259" key="1">
    <source>
        <dbReference type="Pfam" id="PF00899"/>
    </source>
</evidence>
<dbReference type="InterPro" id="IPR045886">
    <property type="entry name" value="ThiF/MoeB/HesA"/>
</dbReference>
<feature type="domain" description="THIF-type NAD/FAD binding fold" evidence="1">
    <location>
        <begin position="13"/>
        <end position="270"/>
    </location>
</feature>
<dbReference type="Gene3D" id="3.40.50.720">
    <property type="entry name" value="NAD(P)-binding Rossmann-like Domain"/>
    <property type="match status" value="1"/>
</dbReference>
<dbReference type="EMBL" id="FMSH01000173">
    <property type="protein sequence ID" value="SCU75843.1"/>
    <property type="molecule type" value="Genomic_DNA"/>
</dbReference>
<sequence length="294" mass="32632">MIPPFSYEEFTTRNIGFVTDAEQQQLRNARVLICGVGGMGGACLQALARVGIGGFALADFDAFDVSNLNRQVFASLDTVGVNKVEATVAQIRRINPGLAIETFGAEWTDKLDDLLSRYKIVVNGMDDMAAGIALYRKAREHGATVIDAYTAPLPSVTVVRPQDPRPEERLAYPTAGMDWKSLTPEVRQECLGKELEYVMVNSSSVRHVELGIAKDLLTGKRKRMSFAPMVITTGNLMAFEAIKLVLERPRLAGVRGYFFNPWSMRVETPRNALTAWAVRALVRRFMARLMRDEG</sequence>
<reference evidence="2" key="1">
    <citation type="submission" date="2016-09" db="EMBL/GenBank/DDBJ databases">
        <authorList>
            <person name="Capua I."/>
            <person name="De Benedictis P."/>
            <person name="Joannis T."/>
            <person name="Lombin L.H."/>
            <person name="Cattoli G."/>
        </authorList>
    </citation>
    <scope>NUCLEOTIDE SEQUENCE</scope>
    <source>
        <strain evidence="2">B9</strain>
    </source>
</reference>
<proteinExistence type="predicted"/>
<gene>
    <name evidence="2" type="ORF">CNECB9_2540076</name>
</gene>
<dbReference type="SUPFAM" id="SSF69572">
    <property type="entry name" value="Activating enzymes of the ubiquitin-like proteins"/>
    <property type="match status" value="1"/>
</dbReference>
<name>A0A1K0IES7_CUPNE</name>
<dbReference type="AlphaFoldDB" id="A0A1K0IES7"/>
<protein>
    <submittedName>
        <fullName evidence="2">ThiF/MoeB/HesA family protein</fullName>
    </submittedName>
</protein>
<dbReference type="GO" id="GO:0061504">
    <property type="term" value="P:cyclic threonylcarbamoyladenosine biosynthetic process"/>
    <property type="evidence" value="ECO:0007669"/>
    <property type="project" value="TreeGrafter"/>
</dbReference>